<dbReference type="EMBL" id="BKCP01006071">
    <property type="protein sequence ID" value="GER41114.1"/>
    <property type="molecule type" value="Genomic_DNA"/>
</dbReference>
<evidence type="ECO:0000313" key="1">
    <source>
        <dbReference type="EMBL" id="GER41114.1"/>
    </source>
</evidence>
<protein>
    <submittedName>
        <fullName evidence="1">Ribonuclease H-like superfamily protein</fullName>
    </submittedName>
</protein>
<name>A0A5A7Q7V2_STRAF</name>
<proteinExistence type="predicted"/>
<keyword evidence="2" id="KW-1185">Reference proteome</keyword>
<sequence>MENPYSESRPAKQIHLDFDTKGKFNVAASYAKLIAEKAHTLDRSENNSAVKENKVARVRCWHLTFKTKIRHFIWRCVSGVLSVSCNVVKRGVRIESWGLQGLVVVDQHSSSHRHNREQDPAINIHLVVVVESTLPGGLSDGVDAKAVGCERYYQRLRGVQMVSSMKEQGTLVSA</sequence>
<evidence type="ECO:0000313" key="2">
    <source>
        <dbReference type="Proteomes" id="UP000325081"/>
    </source>
</evidence>
<comment type="caution">
    <text evidence="1">The sequence shown here is derived from an EMBL/GenBank/DDBJ whole genome shotgun (WGS) entry which is preliminary data.</text>
</comment>
<organism evidence="1 2">
    <name type="scientific">Striga asiatica</name>
    <name type="common">Asiatic witchweed</name>
    <name type="synonym">Buchnera asiatica</name>
    <dbReference type="NCBI Taxonomy" id="4170"/>
    <lineage>
        <taxon>Eukaryota</taxon>
        <taxon>Viridiplantae</taxon>
        <taxon>Streptophyta</taxon>
        <taxon>Embryophyta</taxon>
        <taxon>Tracheophyta</taxon>
        <taxon>Spermatophyta</taxon>
        <taxon>Magnoliopsida</taxon>
        <taxon>eudicotyledons</taxon>
        <taxon>Gunneridae</taxon>
        <taxon>Pentapetalae</taxon>
        <taxon>asterids</taxon>
        <taxon>lamiids</taxon>
        <taxon>Lamiales</taxon>
        <taxon>Orobanchaceae</taxon>
        <taxon>Buchnereae</taxon>
        <taxon>Striga</taxon>
    </lineage>
</organism>
<gene>
    <name evidence="1" type="ORF">STAS_17822</name>
</gene>
<dbReference type="Proteomes" id="UP000325081">
    <property type="component" value="Unassembled WGS sequence"/>
</dbReference>
<reference evidence="2" key="1">
    <citation type="journal article" date="2019" name="Curr. Biol.">
        <title>Genome Sequence of Striga asiatica Provides Insight into the Evolution of Plant Parasitism.</title>
        <authorList>
            <person name="Yoshida S."/>
            <person name="Kim S."/>
            <person name="Wafula E.K."/>
            <person name="Tanskanen J."/>
            <person name="Kim Y.M."/>
            <person name="Honaas L."/>
            <person name="Yang Z."/>
            <person name="Spallek T."/>
            <person name="Conn C.E."/>
            <person name="Ichihashi Y."/>
            <person name="Cheong K."/>
            <person name="Cui S."/>
            <person name="Der J.P."/>
            <person name="Gundlach H."/>
            <person name="Jiao Y."/>
            <person name="Hori C."/>
            <person name="Ishida J.K."/>
            <person name="Kasahara H."/>
            <person name="Kiba T."/>
            <person name="Kim M.S."/>
            <person name="Koo N."/>
            <person name="Laohavisit A."/>
            <person name="Lee Y.H."/>
            <person name="Lumba S."/>
            <person name="McCourt P."/>
            <person name="Mortimer J.C."/>
            <person name="Mutuku J.M."/>
            <person name="Nomura T."/>
            <person name="Sasaki-Sekimoto Y."/>
            <person name="Seto Y."/>
            <person name="Wang Y."/>
            <person name="Wakatake T."/>
            <person name="Sakakibara H."/>
            <person name="Demura T."/>
            <person name="Yamaguchi S."/>
            <person name="Yoneyama K."/>
            <person name="Manabe R.I."/>
            <person name="Nelson D.C."/>
            <person name="Schulman A.H."/>
            <person name="Timko M.P."/>
            <person name="dePamphilis C.W."/>
            <person name="Choi D."/>
            <person name="Shirasu K."/>
        </authorList>
    </citation>
    <scope>NUCLEOTIDE SEQUENCE [LARGE SCALE GENOMIC DNA]</scope>
    <source>
        <strain evidence="2">cv. UVA1</strain>
    </source>
</reference>
<accession>A0A5A7Q7V2</accession>
<dbReference type="AlphaFoldDB" id="A0A5A7Q7V2"/>